<accession>A0A8J6P3X2</accession>
<keyword evidence="5 18" id="KW-0121">Carboxypeptidase</keyword>
<feature type="chain" id="PRO_5035329582" description="serine-type D-Ala-D-Ala carboxypeptidase" evidence="16">
    <location>
        <begin position="26"/>
        <end position="391"/>
    </location>
</feature>
<dbReference type="InterPro" id="IPR015956">
    <property type="entry name" value="Peniciliin-bd_prot_C_sf"/>
</dbReference>
<dbReference type="Proteomes" id="UP000654401">
    <property type="component" value="Unassembled WGS sequence"/>
</dbReference>
<dbReference type="EC" id="3.4.16.4" evidence="4"/>
<organism evidence="18 19">
    <name type="scientific">Candidatus Thiopontia autotrophica</name>
    <dbReference type="NCBI Taxonomy" id="2841688"/>
    <lineage>
        <taxon>Bacteria</taxon>
        <taxon>Pseudomonadati</taxon>
        <taxon>Pseudomonadota</taxon>
        <taxon>Gammaproteobacteria</taxon>
        <taxon>Candidatus Thiopontia</taxon>
    </lineage>
</organism>
<feature type="domain" description="Peptidase S11 D-Ala-D-Ala carboxypeptidase A C-terminal" evidence="17">
    <location>
        <begin position="284"/>
        <end position="375"/>
    </location>
</feature>
<keyword evidence="10" id="KW-0573">Peptidoglycan synthesis</keyword>
<evidence type="ECO:0000256" key="13">
    <source>
        <dbReference type="PIRSR" id="PIRSR618044-1"/>
    </source>
</evidence>
<evidence type="ECO:0000256" key="16">
    <source>
        <dbReference type="SAM" id="SignalP"/>
    </source>
</evidence>
<dbReference type="InterPro" id="IPR012907">
    <property type="entry name" value="Peptidase_S11_C"/>
</dbReference>
<dbReference type="InterPro" id="IPR037167">
    <property type="entry name" value="Peptidase_S11_C_sf"/>
</dbReference>
<dbReference type="SUPFAM" id="SSF69189">
    <property type="entry name" value="Penicillin-binding protein associated domain"/>
    <property type="match status" value="1"/>
</dbReference>
<evidence type="ECO:0000256" key="10">
    <source>
        <dbReference type="ARBA" id="ARBA00022984"/>
    </source>
</evidence>
<evidence type="ECO:0000259" key="17">
    <source>
        <dbReference type="SMART" id="SM00936"/>
    </source>
</evidence>
<feature type="active site" evidence="13">
    <location>
        <position position="125"/>
    </location>
</feature>
<name>A0A8J6P3X2_9GAMM</name>
<dbReference type="PRINTS" id="PR00725">
    <property type="entry name" value="DADACBPTASE1"/>
</dbReference>
<evidence type="ECO:0000256" key="8">
    <source>
        <dbReference type="ARBA" id="ARBA00022801"/>
    </source>
</evidence>
<dbReference type="PANTHER" id="PTHR21581">
    <property type="entry name" value="D-ALANYL-D-ALANINE CARBOXYPEPTIDASE"/>
    <property type="match status" value="1"/>
</dbReference>
<evidence type="ECO:0000256" key="6">
    <source>
        <dbReference type="ARBA" id="ARBA00022670"/>
    </source>
</evidence>
<protein>
    <recommendedName>
        <fullName evidence="4">serine-type D-Ala-D-Ala carboxypeptidase</fullName>
        <ecNumber evidence="4">3.4.16.4</ecNumber>
    </recommendedName>
</protein>
<comment type="catalytic activity">
    <reaction evidence="12">
        <text>Preferential cleavage: (Ac)2-L-Lys-D-Ala-|-D-Ala. Also transpeptidation of peptidyl-alanyl moieties that are N-acyl substituents of D-alanine.</text>
        <dbReference type="EC" id="3.4.16.4"/>
    </reaction>
</comment>
<evidence type="ECO:0000313" key="19">
    <source>
        <dbReference type="Proteomes" id="UP000654401"/>
    </source>
</evidence>
<dbReference type="Pfam" id="PF00768">
    <property type="entry name" value="Peptidase_S11"/>
    <property type="match status" value="1"/>
</dbReference>
<dbReference type="AlphaFoldDB" id="A0A8J6P3X2"/>
<keyword evidence="8" id="KW-0378">Hydrolase</keyword>
<sequence>MNKLKAAIPYLLSIVVATISTTATAAPRIIPKAPSVAATGYILMDFDSGRVITEGDSQKHLAPASLTKIMTSYAIFSELKQGNIQLSDEVTISKKAWKTGGSKMFIEVGKKIPVEALLRGMIISSGNDASVALAEHIGGAEETFAELMNQYAEILGMKNSHFKNATGMPAEGHYTSAEDMAILSQALIRDFPEYYPIYAEKEFVYGKELKSGKPIKQSNRNKLLWRDESVDGLKTGYTEAAGYCLVSSAKRDDMRLISAVLGTESTEARSRETQKLLNFGFRFYETHTITEPGEVLASPQVWKGEADTVSAGTTESLTITLGRNQFRDMKSDILITNQTLEAPIAEGEQLGVVTFTVDGKPVAETPLVALESVAEGGLWDNMMDSVELWFQ</sequence>
<evidence type="ECO:0000256" key="4">
    <source>
        <dbReference type="ARBA" id="ARBA00012448"/>
    </source>
</evidence>
<keyword evidence="9" id="KW-0133">Cell shape</keyword>
<dbReference type="InterPro" id="IPR012338">
    <property type="entry name" value="Beta-lactam/transpept-like"/>
</dbReference>
<gene>
    <name evidence="18" type="ORF">H8D24_00415</name>
</gene>
<dbReference type="GO" id="GO:0008360">
    <property type="term" value="P:regulation of cell shape"/>
    <property type="evidence" value="ECO:0007669"/>
    <property type="project" value="UniProtKB-KW"/>
</dbReference>
<evidence type="ECO:0000256" key="15">
    <source>
        <dbReference type="RuleBase" id="RU004016"/>
    </source>
</evidence>
<dbReference type="PANTHER" id="PTHR21581:SF6">
    <property type="entry name" value="TRAFFICKING PROTEIN PARTICLE COMPLEX SUBUNIT 12"/>
    <property type="match status" value="1"/>
</dbReference>
<feature type="binding site" evidence="14">
    <location>
        <position position="234"/>
    </location>
    <ligand>
        <name>substrate</name>
    </ligand>
</feature>
<feature type="active site" description="Proton acceptor" evidence="13">
    <location>
        <position position="68"/>
    </location>
</feature>
<evidence type="ECO:0000256" key="9">
    <source>
        <dbReference type="ARBA" id="ARBA00022960"/>
    </source>
</evidence>
<keyword evidence="7 16" id="KW-0732">Signal</keyword>
<evidence type="ECO:0000256" key="11">
    <source>
        <dbReference type="ARBA" id="ARBA00023316"/>
    </source>
</evidence>
<proteinExistence type="inferred from homology"/>
<dbReference type="SMART" id="SM00936">
    <property type="entry name" value="PBP5_C"/>
    <property type="match status" value="1"/>
</dbReference>
<dbReference type="Gene3D" id="3.40.710.10">
    <property type="entry name" value="DD-peptidase/beta-lactamase superfamily"/>
    <property type="match status" value="1"/>
</dbReference>
<comment type="function">
    <text evidence="1">Removes C-terminal D-alanyl residues from sugar-peptide cell wall precursors.</text>
</comment>
<evidence type="ECO:0000256" key="1">
    <source>
        <dbReference type="ARBA" id="ARBA00003217"/>
    </source>
</evidence>
<evidence type="ECO:0000256" key="2">
    <source>
        <dbReference type="ARBA" id="ARBA00004752"/>
    </source>
</evidence>
<evidence type="ECO:0000256" key="12">
    <source>
        <dbReference type="ARBA" id="ARBA00034000"/>
    </source>
</evidence>
<dbReference type="SUPFAM" id="SSF56601">
    <property type="entry name" value="beta-lactamase/transpeptidase-like"/>
    <property type="match status" value="1"/>
</dbReference>
<feature type="active site" description="Acyl-ester intermediate" evidence="13">
    <location>
        <position position="65"/>
    </location>
</feature>
<dbReference type="InterPro" id="IPR001967">
    <property type="entry name" value="Peptidase_S11_N"/>
</dbReference>
<reference evidence="18 19" key="1">
    <citation type="submission" date="2020-08" db="EMBL/GenBank/DDBJ databases">
        <title>Bridging the membrane lipid divide: bacteria of the FCB group superphylum have the potential to synthesize archaeal ether lipids.</title>
        <authorList>
            <person name="Villanueva L."/>
            <person name="Von Meijenfeldt F.A.B."/>
            <person name="Westbye A.B."/>
            <person name="Yadav S."/>
            <person name="Hopmans E.C."/>
            <person name="Dutilh B.E."/>
            <person name="Sinninghe Damste J.S."/>
        </authorList>
    </citation>
    <scope>NUCLEOTIDE SEQUENCE [LARGE SCALE GENOMIC DNA]</scope>
    <source>
        <strain evidence="18">NIOZ-UU100</strain>
    </source>
</reference>
<evidence type="ECO:0000256" key="3">
    <source>
        <dbReference type="ARBA" id="ARBA00007164"/>
    </source>
</evidence>
<dbReference type="UniPathway" id="UPA00219"/>
<comment type="similarity">
    <text evidence="3 15">Belongs to the peptidase S11 family.</text>
</comment>
<keyword evidence="11" id="KW-0961">Cell wall biogenesis/degradation</keyword>
<keyword evidence="6" id="KW-0645">Protease</keyword>
<dbReference type="GO" id="GO:0009252">
    <property type="term" value="P:peptidoglycan biosynthetic process"/>
    <property type="evidence" value="ECO:0007669"/>
    <property type="project" value="UniProtKB-UniPathway"/>
</dbReference>
<dbReference type="Gene3D" id="2.60.410.10">
    <property type="entry name" value="D-Ala-D-Ala carboxypeptidase, C-terminal domain"/>
    <property type="match status" value="1"/>
</dbReference>
<evidence type="ECO:0000256" key="14">
    <source>
        <dbReference type="PIRSR" id="PIRSR618044-2"/>
    </source>
</evidence>
<comment type="caution">
    <text evidence="18">The sequence shown here is derived from an EMBL/GenBank/DDBJ whole genome shotgun (WGS) entry which is preliminary data.</text>
</comment>
<evidence type="ECO:0000313" key="18">
    <source>
        <dbReference type="EMBL" id="MBC8518855.1"/>
    </source>
</evidence>
<dbReference type="EMBL" id="JACNFK010000008">
    <property type="protein sequence ID" value="MBC8518855.1"/>
    <property type="molecule type" value="Genomic_DNA"/>
</dbReference>
<dbReference type="GO" id="GO:0009002">
    <property type="term" value="F:serine-type D-Ala-D-Ala carboxypeptidase activity"/>
    <property type="evidence" value="ECO:0007669"/>
    <property type="project" value="UniProtKB-EC"/>
</dbReference>
<dbReference type="Pfam" id="PF07943">
    <property type="entry name" value="PBP5_C"/>
    <property type="match status" value="1"/>
</dbReference>
<evidence type="ECO:0000256" key="5">
    <source>
        <dbReference type="ARBA" id="ARBA00022645"/>
    </source>
</evidence>
<dbReference type="GO" id="GO:0006508">
    <property type="term" value="P:proteolysis"/>
    <property type="evidence" value="ECO:0007669"/>
    <property type="project" value="UniProtKB-KW"/>
</dbReference>
<comment type="pathway">
    <text evidence="2">Cell wall biogenesis; peptidoglycan biosynthesis.</text>
</comment>
<evidence type="ECO:0000256" key="7">
    <source>
        <dbReference type="ARBA" id="ARBA00022729"/>
    </source>
</evidence>
<dbReference type="InterPro" id="IPR018044">
    <property type="entry name" value="Peptidase_S11"/>
</dbReference>
<dbReference type="GO" id="GO:0071555">
    <property type="term" value="P:cell wall organization"/>
    <property type="evidence" value="ECO:0007669"/>
    <property type="project" value="UniProtKB-KW"/>
</dbReference>
<feature type="signal peptide" evidence="16">
    <location>
        <begin position="1"/>
        <end position="25"/>
    </location>
</feature>